<dbReference type="EMBL" id="JAZDRO010000001">
    <property type="protein sequence ID" value="MEE2565486.1"/>
    <property type="molecule type" value="Genomic_DNA"/>
</dbReference>
<evidence type="ECO:0000259" key="2">
    <source>
        <dbReference type="Pfam" id="PF20239"/>
    </source>
</evidence>
<dbReference type="PANTHER" id="PTHR47756">
    <property type="entry name" value="BLL6612 PROTEIN-RELATED"/>
    <property type="match status" value="1"/>
</dbReference>
<gene>
    <name evidence="3" type="ORF">V0U35_02240</name>
</gene>
<organism evidence="3 4">
    <name type="scientific">Hyphobacterium marinum</name>
    <dbReference type="NCBI Taxonomy" id="3116574"/>
    <lineage>
        <taxon>Bacteria</taxon>
        <taxon>Pseudomonadati</taxon>
        <taxon>Pseudomonadota</taxon>
        <taxon>Alphaproteobacteria</taxon>
        <taxon>Maricaulales</taxon>
        <taxon>Maricaulaceae</taxon>
        <taxon>Hyphobacterium</taxon>
    </lineage>
</organism>
<dbReference type="SUPFAM" id="SSF88659">
    <property type="entry name" value="Sigma3 and sigma4 domains of RNA polymerase sigma factors"/>
    <property type="match status" value="1"/>
</dbReference>
<dbReference type="Pfam" id="PF04542">
    <property type="entry name" value="Sigma70_r2"/>
    <property type="match status" value="1"/>
</dbReference>
<dbReference type="InterPro" id="IPR007627">
    <property type="entry name" value="RNA_pol_sigma70_r2"/>
</dbReference>
<dbReference type="RefSeq" id="WP_330195021.1">
    <property type="nucleotide sequence ID" value="NZ_JAZDRO010000001.1"/>
</dbReference>
<dbReference type="InterPro" id="IPR013324">
    <property type="entry name" value="RNA_pol_sigma_r3/r4-like"/>
</dbReference>
<feature type="domain" description="DUF6596" evidence="2">
    <location>
        <begin position="186"/>
        <end position="286"/>
    </location>
</feature>
<dbReference type="Pfam" id="PF20239">
    <property type="entry name" value="DUF6596"/>
    <property type="match status" value="1"/>
</dbReference>
<proteinExistence type="predicted"/>
<dbReference type="Gene3D" id="1.25.40.10">
    <property type="entry name" value="Tetratricopeptide repeat domain"/>
    <property type="match status" value="1"/>
</dbReference>
<comment type="caution">
    <text evidence="3">The sequence shown here is derived from an EMBL/GenBank/DDBJ whole genome shotgun (WGS) entry which is preliminary data.</text>
</comment>
<keyword evidence="4" id="KW-1185">Reference proteome</keyword>
<dbReference type="SUPFAM" id="SSF88946">
    <property type="entry name" value="Sigma2 domain of RNA polymerase sigma factors"/>
    <property type="match status" value="1"/>
</dbReference>
<evidence type="ECO:0000313" key="4">
    <source>
        <dbReference type="Proteomes" id="UP001310692"/>
    </source>
</evidence>
<feature type="domain" description="RNA polymerase sigma-70 region 2" evidence="1">
    <location>
        <begin position="22"/>
        <end position="83"/>
    </location>
</feature>
<evidence type="ECO:0000313" key="3">
    <source>
        <dbReference type="EMBL" id="MEE2565486.1"/>
    </source>
</evidence>
<name>A0ABU7LVH1_9PROT</name>
<accession>A0ABU7LVH1</accession>
<dbReference type="InterPro" id="IPR046531">
    <property type="entry name" value="DUF6596"/>
</dbReference>
<evidence type="ECO:0000259" key="1">
    <source>
        <dbReference type="Pfam" id="PF04542"/>
    </source>
</evidence>
<reference evidence="3 4" key="1">
    <citation type="submission" date="2024-01" db="EMBL/GenBank/DDBJ databases">
        <title>Hyphobacterium bacterium isolated from marine sediment.</title>
        <authorList>
            <person name="Zhao S."/>
        </authorList>
    </citation>
    <scope>NUCLEOTIDE SEQUENCE [LARGE SCALE GENOMIC DNA]</scope>
    <source>
        <strain evidence="3 4">Y60-23</strain>
    </source>
</reference>
<dbReference type="Proteomes" id="UP001310692">
    <property type="component" value="Unassembled WGS sequence"/>
</dbReference>
<dbReference type="InterPro" id="IPR011990">
    <property type="entry name" value="TPR-like_helical_dom_sf"/>
</dbReference>
<sequence>MAADPISDGVRAAAEAAARDAYGRLVAVLTARTCDIAAAEDAVSSAFVAALDVWPRRGIPDRPEAWLLTVARRKLIDAGRKQATAREAAPDMIRIVDEAASRAERDSAFPDERLKLMFICAHPALDPALHTPLMLQTVLGFDAARIGAAFLVSPAAMSQRLVRAKTRLRTLQPGFIEPDREEWPDRIRAVLHAIYAAYAAGAASGAGPVEDAGGLIREAAALARILTGLLPGDAEALGLLALILYGEARRPAARDASGGFIPLGQQDTARWDMALISRAEALLRRAIAMDAGGRFVLEAAIQSAHCARAVTRHTDWDAILALYDRLISAHPTAGAIVARACALGSAGGAEEGLATLEALDPARMVSFQPYWAARGYLLAVTGDMAAARESYERAADLATDPAVRDFLKDRAAGS</sequence>
<dbReference type="PANTHER" id="PTHR47756:SF2">
    <property type="entry name" value="BLL6612 PROTEIN"/>
    <property type="match status" value="1"/>
</dbReference>
<dbReference type="InterPro" id="IPR013325">
    <property type="entry name" value="RNA_pol_sigma_r2"/>
</dbReference>
<protein>
    <submittedName>
        <fullName evidence="3">DUF6596 domain-containing protein</fullName>
    </submittedName>
</protein>
<dbReference type="Gene3D" id="1.10.1740.10">
    <property type="match status" value="1"/>
</dbReference>